<dbReference type="InterPro" id="IPR001012">
    <property type="entry name" value="UBX_dom"/>
</dbReference>
<reference evidence="4 5" key="1">
    <citation type="submission" date="2024-10" db="EMBL/GenBank/DDBJ databases">
        <authorList>
            <person name="Kim D."/>
        </authorList>
    </citation>
    <scope>NUCLEOTIDE SEQUENCE [LARGE SCALE GENOMIC DNA]</scope>
    <source>
        <strain evidence="4">BH-2024</strain>
    </source>
</reference>
<feature type="domain" description="UBX" evidence="3">
    <location>
        <begin position="255"/>
        <end position="308"/>
    </location>
</feature>
<dbReference type="EMBL" id="JBICBT010000216">
    <property type="protein sequence ID" value="KAL3120290.1"/>
    <property type="molecule type" value="Genomic_DNA"/>
</dbReference>
<dbReference type="Gene3D" id="3.10.20.90">
    <property type="entry name" value="Phosphatidylinositol 3-kinase Catalytic Subunit, Chain A, domain 1"/>
    <property type="match status" value="1"/>
</dbReference>
<feature type="region of interest" description="Disordered" evidence="2">
    <location>
        <begin position="1"/>
        <end position="23"/>
    </location>
</feature>
<evidence type="ECO:0000259" key="3">
    <source>
        <dbReference type="PROSITE" id="PS50033"/>
    </source>
</evidence>
<keyword evidence="1" id="KW-0175">Coiled coil</keyword>
<evidence type="ECO:0000313" key="5">
    <source>
        <dbReference type="Proteomes" id="UP001620626"/>
    </source>
</evidence>
<dbReference type="Gene3D" id="1.10.8.10">
    <property type="entry name" value="DNA helicase RuvA subunit, C-terminal domain"/>
    <property type="match status" value="1"/>
</dbReference>
<protein>
    <recommendedName>
        <fullName evidence="3">UBX domain-containing protein</fullName>
    </recommendedName>
</protein>
<dbReference type="Pfam" id="PF00789">
    <property type="entry name" value="UBX"/>
    <property type="match status" value="1"/>
</dbReference>
<sequence length="369" mass="40939">MDNNSPGPSNNVNPENKIGKNNAGGPLSDIDLFKEICGIDEPTASALLRESGGDLEAAIHQFFFTRENPEVLQNQDNEVQELRRRAIGDRAQNNQQNQSLPVVSAPPNVPIISWSQWIRGIFLIPFRYIYTTTMDVFFFVFDFFFGGPPRRPPITGNNRQNNVNPAARGQQAVLADRIIMREQQQAYEQALAIDKQKAEQLKMEKQRAQAEADKVNNRKALLARKRGEVAAQIGKTAAETTNGTGGGGTVAEEEKREDLVRIRLVFPSSARMEQNFRHSDSLERLFDVAFIHPDCPDNFSLFTNFPVKQLNCAPDWYRSEFRPATTAASVAAADSVVEKNADDADSVVGTFADVGLVKSANVVVRDNDA</sequence>
<dbReference type="InterPro" id="IPR050730">
    <property type="entry name" value="UBX_domain-protein"/>
</dbReference>
<feature type="coiled-coil region" evidence="1">
    <location>
        <begin position="184"/>
        <end position="225"/>
    </location>
</feature>
<dbReference type="Proteomes" id="UP001620626">
    <property type="component" value="Unassembled WGS sequence"/>
</dbReference>
<evidence type="ECO:0000256" key="1">
    <source>
        <dbReference type="SAM" id="Coils"/>
    </source>
</evidence>
<dbReference type="SUPFAM" id="SSF54236">
    <property type="entry name" value="Ubiquitin-like"/>
    <property type="match status" value="1"/>
</dbReference>
<dbReference type="InterPro" id="IPR029071">
    <property type="entry name" value="Ubiquitin-like_domsf"/>
</dbReference>
<dbReference type="AlphaFoldDB" id="A0ABD2LYF6"/>
<keyword evidence="5" id="KW-1185">Reference proteome</keyword>
<accession>A0ABD2LYF6</accession>
<comment type="caution">
    <text evidence="4">The sequence shown here is derived from an EMBL/GenBank/DDBJ whole genome shotgun (WGS) entry which is preliminary data.</text>
</comment>
<evidence type="ECO:0000313" key="4">
    <source>
        <dbReference type="EMBL" id="KAL3120290.1"/>
    </source>
</evidence>
<organism evidence="4 5">
    <name type="scientific">Heterodera trifolii</name>
    <dbReference type="NCBI Taxonomy" id="157864"/>
    <lineage>
        <taxon>Eukaryota</taxon>
        <taxon>Metazoa</taxon>
        <taxon>Ecdysozoa</taxon>
        <taxon>Nematoda</taxon>
        <taxon>Chromadorea</taxon>
        <taxon>Rhabditida</taxon>
        <taxon>Tylenchina</taxon>
        <taxon>Tylenchomorpha</taxon>
        <taxon>Tylenchoidea</taxon>
        <taxon>Heteroderidae</taxon>
        <taxon>Heteroderinae</taxon>
        <taxon>Heterodera</taxon>
    </lineage>
</organism>
<evidence type="ECO:0000256" key="2">
    <source>
        <dbReference type="SAM" id="MobiDB-lite"/>
    </source>
</evidence>
<name>A0ABD2LYF6_9BILA</name>
<gene>
    <name evidence="4" type="ORF">niasHT_010069</name>
</gene>
<feature type="compositionally biased region" description="Low complexity" evidence="2">
    <location>
        <begin position="1"/>
        <end position="16"/>
    </location>
</feature>
<dbReference type="PANTHER" id="PTHR23322:SF1">
    <property type="entry name" value="FAS-ASSOCIATED FACTOR 2"/>
    <property type="match status" value="1"/>
</dbReference>
<dbReference type="PROSITE" id="PS50033">
    <property type="entry name" value="UBX"/>
    <property type="match status" value="1"/>
</dbReference>
<proteinExistence type="predicted"/>
<dbReference type="PANTHER" id="PTHR23322">
    <property type="entry name" value="FAS-ASSOCIATED PROTEIN"/>
    <property type="match status" value="1"/>
</dbReference>
<dbReference type="Pfam" id="PF14555">
    <property type="entry name" value="UBA_4"/>
    <property type="match status" value="1"/>
</dbReference>